<gene>
    <name evidence="2" type="ORF">SAMN05444392_103235</name>
</gene>
<name>A0A1M4WI97_9BACL</name>
<protein>
    <submittedName>
        <fullName evidence="2">Uncharacterized protein</fullName>
    </submittedName>
</protein>
<evidence type="ECO:0000256" key="1">
    <source>
        <dbReference type="SAM" id="Coils"/>
    </source>
</evidence>
<evidence type="ECO:0000313" key="3">
    <source>
        <dbReference type="Proteomes" id="UP000184476"/>
    </source>
</evidence>
<accession>A0A1M4WI97</accession>
<proteinExistence type="predicted"/>
<dbReference type="RefSeq" id="WP_073154320.1">
    <property type="nucleotide sequence ID" value="NZ_FQVL01000003.1"/>
</dbReference>
<dbReference type="AlphaFoldDB" id="A0A1M4WI97"/>
<reference evidence="2 3" key="1">
    <citation type="submission" date="2016-11" db="EMBL/GenBank/DDBJ databases">
        <authorList>
            <person name="Jaros S."/>
            <person name="Januszkiewicz K."/>
            <person name="Wedrychowicz H."/>
        </authorList>
    </citation>
    <scope>NUCLEOTIDE SEQUENCE [LARGE SCALE GENOMIC DNA]</scope>
    <source>
        <strain evidence="2 3">DSM 44666</strain>
    </source>
</reference>
<evidence type="ECO:0000313" key="2">
    <source>
        <dbReference type="EMBL" id="SHE80969.1"/>
    </source>
</evidence>
<organism evidence="2 3">
    <name type="scientific">Seinonella peptonophila</name>
    <dbReference type="NCBI Taxonomy" id="112248"/>
    <lineage>
        <taxon>Bacteria</taxon>
        <taxon>Bacillati</taxon>
        <taxon>Bacillota</taxon>
        <taxon>Bacilli</taxon>
        <taxon>Bacillales</taxon>
        <taxon>Thermoactinomycetaceae</taxon>
        <taxon>Seinonella</taxon>
    </lineage>
</organism>
<keyword evidence="1" id="KW-0175">Coiled coil</keyword>
<dbReference type="EMBL" id="FQVL01000003">
    <property type="protein sequence ID" value="SHE80969.1"/>
    <property type="molecule type" value="Genomic_DNA"/>
</dbReference>
<dbReference type="STRING" id="112248.SAMN05444392_103235"/>
<keyword evidence="3" id="KW-1185">Reference proteome</keyword>
<dbReference type="Proteomes" id="UP000184476">
    <property type="component" value="Unassembled WGS sequence"/>
</dbReference>
<feature type="coiled-coil region" evidence="1">
    <location>
        <begin position="75"/>
        <end position="102"/>
    </location>
</feature>
<sequence length="122" mass="14426">MDRYQLARQLQSILLDLEKAEEAYFQYRARLADIKYRISLKESELVVSTDLIDGKNEDTRKRQLFHHTSSLHKEKTKVIEQLEKAKRRVEGLERKYQTAQLTIRLLLTPGFEISFLDESILS</sequence>